<evidence type="ECO:0000313" key="4">
    <source>
        <dbReference type="Proteomes" id="UP000025061"/>
    </source>
</evidence>
<comment type="caution">
    <text evidence="3">The sequence shown here is derived from an EMBL/GenBank/DDBJ whole genome shotgun (WGS) entry which is preliminary data.</text>
</comment>
<accession>A0A059FYH2</accession>
<keyword evidence="4" id="KW-1185">Reference proteome</keyword>
<protein>
    <submittedName>
        <fullName evidence="3">Uncharacterized protein</fullName>
    </submittedName>
</protein>
<dbReference type="Proteomes" id="UP000025061">
    <property type="component" value="Unassembled WGS sequence"/>
</dbReference>
<sequence length="332" mass="37104">MSEAQFHTFLTGGLALLIALMTVVAWNLWRMRQEATAGAASALEGVAHELRVNLQRMISELSQVAHHPGIGPDVILPVRSPQLDGVNRSLINTNRNGIAVLGNTYQEIEARKLGLRAVLAQGRAPETELDDAMDAAINGIAALYIWEVHKGALPAEIGRVRSWSVRDWMKEKNFRAEAFPGLHLRDEVVERLRLYGLELTPRPLTHTAWEYYSMQYDRHADEQGPLGRRRVKKEKPEGKGGFFGFGRKKDEEAEAGEEAQLTDADDYAQYEEDNRFPDEAEAYAPEVAPADPEPEEVYDTEAGADEDFDETADEALDEEDGPHDETDPPRTN</sequence>
<evidence type="ECO:0000256" key="2">
    <source>
        <dbReference type="SAM" id="Phobius"/>
    </source>
</evidence>
<keyword evidence="2" id="KW-0472">Membrane</keyword>
<dbReference type="EMBL" id="ARYI01000003">
    <property type="protein sequence ID" value="KCZ95518.1"/>
    <property type="molecule type" value="Genomic_DNA"/>
</dbReference>
<evidence type="ECO:0000313" key="3">
    <source>
        <dbReference type="EMBL" id="KCZ95518.1"/>
    </source>
</evidence>
<feature type="transmembrane region" description="Helical" evidence="2">
    <location>
        <begin position="6"/>
        <end position="29"/>
    </location>
</feature>
<evidence type="ECO:0000256" key="1">
    <source>
        <dbReference type="SAM" id="MobiDB-lite"/>
    </source>
</evidence>
<name>A0A059FYH2_9PROT</name>
<proteinExistence type="predicted"/>
<keyword evidence="2" id="KW-0812">Transmembrane</keyword>
<dbReference type="PATRIC" id="fig|1280951.3.peg.1044"/>
<keyword evidence="2" id="KW-1133">Transmembrane helix</keyword>
<dbReference type="AlphaFoldDB" id="A0A059FYH2"/>
<gene>
    <name evidence="3" type="ORF">HHI_05160</name>
</gene>
<organism evidence="3 4">
    <name type="scientific">Hyphomonas hirschiana VP5</name>
    <dbReference type="NCBI Taxonomy" id="1280951"/>
    <lineage>
        <taxon>Bacteria</taxon>
        <taxon>Pseudomonadati</taxon>
        <taxon>Pseudomonadota</taxon>
        <taxon>Alphaproteobacteria</taxon>
        <taxon>Hyphomonadales</taxon>
        <taxon>Hyphomonadaceae</taxon>
        <taxon>Hyphomonas</taxon>
    </lineage>
</organism>
<reference evidence="3 4" key="1">
    <citation type="submission" date="2013-04" db="EMBL/GenBank/DDBJ databases">
        <title>Hyphomonas hirschiana VP5 Genome Sequencing.</title>
        <authorList>
            <person name="Lai Q."/>
            <person name="Shao Z."/>
        </authorList>
    </citation>
    <scope>NUCLEOTIDE SEQUENCE [LARGE SCALE GENOMIC DNA]</scope>
    <source>
        <strain evidence="3 4">VP5</strain>
    </source>
</reference>
<feature type="compositionally biased region" description="Acidic residues" evidence="1">
    <location>
        <begin position="292"/>
        <end position="322"/>
    </location>
</feature>
<dbReference type="RefSeq" id="WP_011645385.1">
    <property type="nucleotide sequence ID" value="NZ_ARYI01000003.1"/>
</dbReference>
<feature type="compositionally biased region" description="Basic and acidic residues" evidence="1">
    <location>
        <begin position="323"/>
        <end position="332"/>
    </location>
</feature>
<feature type="region of interest" description="Disordered" evidence="1">
    <location>
        <begin position="223"/>
        <end position="332"/>
    </location>
</feature>